<organism evidence="2 6">
    <name type="scientific">Adineta steineri</name>
    <dbReference type="NCBI Taxonomy" id="433720"/>
    <lineage>
        <taxon>Eukaryota</taxon>
        <taxon>Metazoa</taxon>
        <taxon>Spiralia</taxon>
        <taxon>Gnathifera</taxon>
        <taxon>Rotifera</taxon>
        <taxon>Eurotatoria</taxon>
        <taxon>Bdelloidea</taxon>
        <taxon>Adinetida</taxon>
        <taxon>Adinetidae</taxon>
        <taxon>Adineta</taxon>
    </lineage>
</organism>
<feature type="transmembrane region" description="Helical" evidence="1">
    <location>
        <begin position="7"/>
        <end position="23"/>
    </location>
</feature>
<accession>A0A814EIS1</accession>
<evidence type="ECO:0000313" key="5">
    <source>
        <dbReference type="Proteomes" id="UP000663832"/>
    </source>
</evidence>
<sequence length="162" mass="18594">MAKIRLTLILLHVFITIFLIYSLHPHLSRTSNESNTEKQISSIIGYLNHLFCTTFYHSLCILALWLRHRYDAGLIRASGVLLIGELLQTFTVIVQHALDTKPIPRPELFLDVICVWIFLAAILLTFHLAKNVSKYEQHTLKFESIQTRANEESTDGRGDFSL</sequence>
<comment type="caution">
    <text evidence="2">The sequence shown here is derived from an EMBL/GenBank/DDBJ whole genome shotgun (WGS) entry which is preliminary data.</text>
</comment>
<feature type="transmembrane region" description="Helical" evidence="1">
    <location>
        <begin position="73"/>
        <end position="96"/>
    </location>
</feature>
<keyword evidence="1" id="KW-0812">Transmembrane</keyword>
<dbReference type="AlphaFoldDB" id="A0A814EIS1"/>
<dbReference type="EMBL" id="CAJNOM010000266">
    <property type="protein sequence ID" value="CAF1301433.1"/>
    <property type="molecule type" value="Genomic_DNA"/>
</dbReference>
<gene>
    <name evidence="2" type="ORF">BJG266_LOCUS14430</name>
    <name evidence="3" type="ORF">QVE165_LOCUS31268</name>
    <name evidence="4" type="ORF">QVE165_LOCUS35477</name>
</gene>
<dbReference type="Proteomes" id="UP000663832">
    <property type="component" value="Unassembled WGS sequence"/>
</dbReference>
<feature type="transmembrane region" description="Helical" evidence="1">
    <location>
        <begin position="108"/>
        <end position="129"/>
    </location>
</feature>
<keyword evidence="1" id="KW-1133">Transmembrane helix</keyword>
<name>A0A814EIS1_9BILA</name>
<dbReference type="Proteomes" id="UP000663877">
    <property type="component" value="Unassembled WGS sequence"/>
</dbReference>
<evidence type="ECO:0000313" key="2">
    <source>
        <dbReference type="EMBL" id="CAF0972840.1"/>
    </source>
</evidence>
<evidence type="ECO:0000313" key="3">
    <source>
        <dbReference type="EMBL" id="CAF1301433.1"/>
    </source>
</evidence>
<feature type="transmembrane region" description="Helical" evidence="1">
    <location>
        <begin position="43"/>
        <end position="66"/>
    </location>
</feature>
<evidence type="ECO:0000313" key="4">
    <source>
        <dbReference type="EMBL" id="CAF1377784.1"/>
    </source>
</evidence>
<evidence type="ECO:0000256" key="1">
    <source>
        <dbReference type="SAM" id="Phobius"/>
    </source>
</evidence>
<dbReference type="EMBL" id="CAJNOM010000345">
    <property type="protein sequence ID" value="CAF1377784.1"/>
    <property type="molecule type" value="Genomic_DNA"/>
</dbReference>
<dbReference type="EMBL" id="CAJNOI010000061">
    <property type="protein sequence ID" value="CAF0972840.1"/>
    <property type="molecule type" value="Genomic_DNA"/>
</dbReference>
<keyword evidence="1" id="KW-0472">Membrane</keyword>
<evidence type="ECO:0000313" key="6">
    <source>
        <dbReference type="Proteomes" id="UP000663877"/>
    </source>
</evidence>
<protein>
    <submittedName>
        <fullName evidence="2">Uncharacterized protein</fullName>
    </submittedName>
</protein>
<dbReference type="OrthoDB" id="9982552at2759"/>
<reference evidence="2" key="1">
    <citation type="submission" date="2021-02" db="EMBL/GenBank/DDBJ databases">
        <authorList>
            <person name="Nowell W R."/>
        </authorList>
    </citation>
    <scope>NUCLEOTIDE SEQUENCE</scope>
</reference>
<keyword evidence="5" id="KW-1185">Reference proteome</keyword>
<proteinExistence type="predicted"/>